<feature type="domain" description="FAD-binding" evidence="5">
    <location>
        <begin position="124"/>
        <end position="168"/>
    </location>
</feature>
<reference evidence="6" key="2">
    <citation type="submission" date="2021-01" db="EMBL/GenBank/DDBJ databases">
        <title>Pan-genome distribution and transcriptional activeness of fungal secondary metabolism genes in Aspergillus section Fumigati.</title>
        <authorList>
            <person name="Takahashi H."/>
            <person name="Umemura M."/>
            <person name="Ninomiya A."/>
            <person name="Kusuya Y."/>
            <person name="Urayama S."/>
            <person name="Shimizu M."/>
            <person name="Watanabe A."/>
            <person name="Kamei K."/>
            <person name="Yaguchi T."/>
            <person name="Hagiwara D."/>
        </authorList>
    </citation>
    <scope>NUCLEOTIDE SEQUENCE</scope>
    <source>
        <strain evidence="6">IFM 46973</strain>
    </source>
</reference>
<proteinExistence type="predicted"/>
<dbReference type="PANTHER" id="PTHR43004:SF13">
    <property type="entry name" value="FAD-BINDING DOMAIN-CONTAINING PROTEIN-RELATED"/>
    <property type="match status" value="1"/>
</dbReference>
<dbReference type="GO" id="GO:0016709">
    <property type="term" value="F:oxidoreductase activity, acting on paired donors, with incorporation or reduction of molecular oxygen, NAD(P)H as one donor, and incorporation of one atom of oxygen"/>
    <property type="evidence" value="ECO:0007669"/>
    <property type="project" value="UniProtKB-ARBA"/>
</dbReference>
<dbReference type="InterPro" id="IPR002938">
    <property type="entry name" value="FAD-bd"/>
</dbReference>
<evidence type="ECO:0000313" key="6">
    <source>
        <dbReference type="EMBL" id="GIC89438.1"/>
    </source>
</evidence>
<gene>
    <name evidence="6" type="ORF">Aud_005853</name>
</gene>
<dbReference type="EMBL" id="BBXM02000004">
    <property type="protein sequence ID" value="GIC89438.1"/>
    <property type="molecule type" value="Genomic_DNA"/>
</dbReference>
<protein>
    <recommendedName>
        <fullName evidence="5">FAD-binding domain-containing protein</fullName>
    </recommendedName>
</protein>
<accession>A0A8E0QVD2</accession>
<dbReference type="AlphaFoldDB" id="A0A8E0QVD2"/>
<evidence type="ECO:0000256" key="3">
    <source>
        <dbReference type="ARBA" id="ARBA00023002"/>
    </source>
</evidence>
<dbReference type="Pfam" id="PF01494">
    <property type="entry name" value="FAD_binding_3"/>
    <property type="match status" value="1"/>
</dbReference>
<evidence type="ECO:0000256" key="2">
    <source>
        <dbReference type="ARBA" id="ARBA00022827"/>
    </source>
</evidence>
<dbReference type="GO" id="GO:0071949">
    <property type="term" value="F:FAD binding"/>
    <property type="evidence" value="ECO:0007669"/>
    <property type="project" value="InterPro"/>
</dbReference>
<dbReference type="Proteomes" id="UP000036893">
    <property type="component" value="Unassembled WGS sequence"/>
</dbReference>
<dbReference type="InterPro" id="IPR050641">
    <property type="entry name" value="RIFMO-like"/>
</dbReference>
<dbReference type="GeneID" id="66993330"/>
<keyword evidence="1" id="KW-0285">Flavoprotein</keyword>
<dbReference type="SUPFAM" id="SSF51905">
    <property type="entry name" value="FAD/NAD(P)-binding domain"/>
    <property type="match status" value="1"/>
</dbReference>
<organism evidence="6 7">
    <name type="scientific">Aspergillus udagawae</name>
    <dbReference type="NCBI Taxonomy" id="91492"/>
    <lineage>
        <taxon>Eukaryota</taxon>
        <taxon>Fungi</taxon>
        <taxon>Dikarya</taxon>
        <taxon>Ascomycota</taxon>
        <taxon>Pezizomycotina</taxon>
        <taxon>Eurotiomycetes</taxon>
        <taxon>Eurotiomycetidae</taxon>
        <taxon>Eurotiales</taxon>
        <taxon>Aspergillaceae</taxon>
        <taxon>Aspergillus</taxon>
        <taxon>Aspergillus subgen. Fumigati</taxon>
    </lineage>
</organism>
<reference evidence="6" key="1">
    <citation type="journal article" date="2015" name="Genome Announc.">
        <title>Draft Genome Sequence of the Pathogenic Filamentous Fungus Aspergillus udagawae Strain IFM 46973T.</title>
        <authorList>
            <person name="Kusuya Y."/>
            <person name="Takahashi-Nakaguchi A."/>
            <person name="Takahashi H."/>
            <person name="Yaguchi T."/>
        </authorList>
    </citation>
    <scope>NUCLEOTIDE SEQUENCE</scope>
    <source>
        <strain evidence="6">IFM 46973</strain>
    </source>
</reference>
<dbReference type="Gene3D" id="3.50.50.60">
    <property type="entry name" value="FAD/NAD(P)-binding domain"/>
    <property type="match status" value="1"/>
</dbReference>
<evidence type="ECO:0000256" key="1">
    <source>
        <dbReference type="ARBA" id="ARBA00022630"/>
    </source>
</evidence>
<evidence type="ECO:0000313" key="7">
    <source>
        <dbReference type="Proteomes" id="UP000036893"/>
    </source>
</evidence>
<dbReference type="InterPro" id="IPR036188">
    <property type="entry name" value="FAD/NAD-bd_sf"/>
</dbReference>
<keyword evidence="2" id="KW-0274">FAD</keyword>
<feature type="compositionally biased region" description="Polar residues" evidence="4">
    <location>
        <begin position="94"/>
        <end position="114"/>
    </location>
</feature>
<name>A0A8E0QVD2_9EURO</name>
<dbReference type="Gene3D" id="3.30.9.10">
    <property type="entry name" value="D-Amino Acid Oxidase, subunit A, domain 2"/>
    <property type="match status" value="1"/>
</dbReference>
<evidence type="ECO:0000259" key="5">
    <source>
        <dbReference type="Pfam" id="PF01494"/>
    </source>
</evidence>
<comment type="caution">
    <text evidence="6">The sequence shown here is derived from an EMBL/GenBank/DDBJ whole genome shotgun (WGS) entry which is preliminary data.</text>
</comment>
<dbReference type="RefSeq" id="XP_043146704.1">
    <property type="nucleotide sequence ID" value="XM_043290769.1"/>
</dbReference>
<evidence type="ECO:0000256" key="4">
    <source>
        <dbReference type="SAM" id="MobiDB-lite"/>
    </source>
</evidence>
<feature type="region of interest" description="Disordered" evidence="4">
    <location>
        <begin position="86"/>
        <end position="114"/>
    </location>
</feature>
<sequence>MCQCDSVDGVLRREEISANTEAGWSRFYEFTLRQGRVEEHLLNLAQSAKHIDIRRATIPTTLELDYSTIEDHATYPIRVTLDNAPPTDFVEPMNSMSGSDASSPRSEGSETSVASSVGDSAIAGLDAVVEAKYVLGCDGVHSWLRKQLGIRLEGQSSDYQWGVVDFVPITNFRCSPQLTELQKDGANAMRYSGYTQVMHC</sequence>
<dbReference type="PANTHER" id="PTHR43004">
    <property type="entry name" value="TRK SYSTEM POTASSIUM UPTAKE PROTEIN"/>
    <property type="match status" value="1"/>
</dbReference>
<keyword evidence="3" id="KW-0560">Oxidoreductase</keyword>